<feature type="transmembrane region" description="Helical" evidence="9">
    <location>
        <begin position="99"/>
        <end position="122"/>
    </location>
</feature>
<dbReference type="STRING" id="1246637.MTBBW1_340021"/>
<feature type="transmembrane region" description="Helical" evidence="9">
    <location>
        <begin position="38"/>
        <end position="66"/>
    </location>
</feature>
<comment type="subcellular location">
    <subcellularLocation>
        <location evidence="1">Cell membrane</location>
        <topology evidence="1">Multi-pass membrane protein</topology>
    </subcellularLocation>
</comment>
<feature type="transmembrane region" description="Helical" evidence="9">
    <location>
        <begin position="271"/>
        <end position="298"/>
    </location>
</feature>
<keyword evidence="11" id="KW-1185">Reference proteome</keyword>
<dbReference type="AlphaFoldDB" id="A0A1W1HG65"/>
<dbReference type="PANTHER" id="PTHR11795:SF445">
    <property type="entry name" value="AMINO ACID ABC TRANSPORTER PERMEASE PROTEIN"/>
    <property type="match status" value="1"/>
</dbReference>
<feature type="transmembrane region" description="Helical" evidence="9">
    <location>
        <begin position="73"/>
        <end position="93"/>
    </location>
</feature>
<dbReference type="OrthoDB" id="9807115at2"/>
<accession>A0A1W1HG65</accession>
<evidence type="ECO:0000256" key="7">
    <source>
        <dbReference type="ARBA" id="ARBA00023136"/>
    </source>
</evidence>
<keyword evidence="3" id="KW-1003">Cell membrane</keyword>
<comment type="similarity">
    <text evidence="8">Belongs to the binding-protein-dependent transport system permease family. LivHM subfamily.</text>
</comment>
<sequence length="341" mass="36544">MYINFKAIANWAKSAAGITITISIAVALYATINSGPYVLVNTIITGGMLALVATGLTLMLGVLNIAMFAHGEYFMIGSLTAFYVFTPISNYIMENPDSFLVIIGPVIAIVLSMVSGAIAGVISEKLVFGPLRRRSTDNWVMNSFLLTVGLSVLLINLHQLIFGADFKGIVRYWGGMPVSIAGAFISRDRIMAFLISGLIVFLFWFFMTYTRTGRAIRAVSQDATGAQIVGINIENIVLLTIALSCALAGVAGGSLLFMYPSYPTMGLEPLYMAWFVVILSGLGNILGAVAGAFMVALLKVVTVEYIGAGWDFVVPSALIMLILIFKPSGIFGSEVRGVLDK</sequence>
<dbReference type="PANTHER" id="PTHR11795">
    <property type="entry name" value="BRANCHED-CHAIN AMINO ACID TRANSPORT SYSTEM PERMEASE PROTEIN LIVH"/>
    <property type="match status" value="1"/>
</dbReference>
<feature type="transmembrane region" description="Helical" evidence="9">
    <location>
        <begin position="236"/>
        <end position="259"/>
    </location>
</feature>
<dbReference type="InterPro" id="IPR001851">
    <property type="entry name" value="ABC_transp_permease"/>
</dbReference>
<dbReference type="Proteomes" id="UP000191931">
    <property type="component" value="Unassembled WGS sequence"/>
</dbReference>
<evidence type="ECO:0000256" key="2">
    <source>
        <dbReference type="ARBA" id="ARBA00022448"/>
    </source>
</evidence>
<protein>
    <submittedName>
        <fullName evidence="10">Branched-chain amino acid ABC-type transport system, permease component</fullName>
    </submittedName>
</protein>
<evidence type="ECO:0000256" key="6">
    <source>
        <dbReference type="ARBA" id="ARBA00022989"/>
    </source>
</evidence>
<keyword evidence="7 9" id="KW-0472">Membrane</keyword>
<dbReference type="Pfam" id="PF02653">
    <property type="entry name" value="BPD_transp_2"/>
    <property type="match status" value="1"/>
</dbReference>
<keyword evidence="4 9" id="KW-0812">Transmembrane</keyword>
<dbReference type="GO" id="GO:0005886">
    <property type="term" value="C:plasma membrane"/>
    <property type="evidence" value="ECO:0007669"/>
    <property type="project" value="UniProtKB-SubCell"/>
</dbReference>
<evidence type="ECO:0000256" key="5">
    <source>
        <dbReference type="ARBA" id="ARBA00022970"/>
    </source>
</evidence>
<keyword evidence="6 9" id="KW-1133">Transmembrane helix</keyword>
<dbReference type="InterPro" id="IPR052157">
    <property type="entry name" value="BCAA_transport_permease"/>
</dbReference>
<evidence type="ECO:0000256" key="4">
    <source>
        <dbReference type="ARBA" id="ARBA00022692"/>
    </source>
</evidence>
<name>A0A1W1HG65_9BACT</name>
<keyword evidence="5" id="KW-0029">Amino-acid transport</keyword>
<evidence type="ECO:0000313" key="11">
    <source>
        <dbReference type="Proteomes" id="UP000191931"/>
    </source>
</evidence>
<reference evidence="10 11" key="1">
    <citation type="submission" date="2017-03" db="EMBL/GenBank/DDBJ databases">
        <authorList>
            <person name="Afonso C.L."/>
            <person name="Miller P.J."/>
            <person name="Scott M.A."/>
            <person name="Spackman E."/>
            <person name="Goraichik I."/>
            <person name="Dimitrov K.M."/>
            <person name="Suarez D.L."/>
            <person name="Swayne D.E."/>
        </authorList>
    </citation>
    <scope>NUCLEOTIDE SEQUENCE [LARGE SCALE GENOMIC DNA]</scope>
    <source>
        <strain evidence="10">PRJEB14757</strain>
    </source>
</reference>
<organism evidence="10 11">
    <name type="scientific">Desulfamplus magnetovallimortis</name>
    <dbReference type="NCBI Taxonomy" id="1246637"/>
    <lineage>
        <taxon>Bacteria</taxon>
        <taxon>Pseudomonadati</taxon>
        <taxon>Thermodesulfobacteriota</taxon>
        <taxon>Desulfobacteria</taxon>
        <taxon>Desulfobacterales</taxon>
        <taxon>Desulfobacteraceae</taxon>
        <taxon>Desulfamplus</taxon>
    </lineage>
</organism>
<evidence type="ECO:0000256" key="8">
    <source>
        <dbReference type="ARBA" id="ARBA00037998"/>
    </source>
</evidence>
<keyword evidence="2" id="KW-0813">Transport</keyword>
<evidence type="ECO:0000256" key="3">
    <source>
        <dbReference type="ARBA" id="ARBA00022475"/>
    </source>
</evidence>
<feature type="transmembrane region" description="Helical" evidence="9">
    <location>
        <begin position="12"/>
        <end position="32"/>
    </location>
</feature>
<feature type="transmembrane region" description="Helical" evidence="9">
    <location>
        <begin position="143"/>
        <end position="162"/>
    </location>
</feature>
<evidence type="ECO:0000313" key="10">
    <source>
        <dbReference type="EMBL" id="SLM31469.1"/>
    </source>
</evidence>
<dbReference type="GO" id="GO:0022857">
    <property type="term" value="F:transmembrane transporter activity"/>
    <property type="evidence" value="ECO:0007669"/>
    <property type="project" value="InterPro"/>
</dbReference>
<dbReference type="CDD" id="cd06582">
    <property type="entry name" value="TM_PBP1_LivH_like"/>
    <property type="match status" value="1"/>
</dbReference>
<dbReference type="EMBL" id="FWEV01000268">
    <property type="protein sequence ID" value="SLM31469.1"/>
    <property type="molecule type" value="Genomic_DNA"/>
</dbReference>
<evidence type="ECO:0000256" key="1">
    <source>
        <dbReference type="ARBA" id="ARBA00004651"/>
    </source>
</evidence>
<proteinExistence type="inferred from homology"/>
<feature type="transmembrane region" description="Helical" evidence="9">
    <location>
        <begin position="190"/>
        <end position="207"/>
    </location>
</feature>
<dbReference type="RefSeq" id="WP_080800221.1">
    <property type="nucleotide sequence ID" value="NZ_LT828541.1"/>
</dbReference>
<gene>
    <name evidence="10" type="ORF">MTBBW1_340021</name>
</gene>
<feature type="transmembrane region" description="Helical" evidence="9">
    <location>
        <begin position="305"/>
        <end position="325"/>
    </location>
</feature>
<dbReference type="GO" id="GO:0006865">
    <property type="term" value="P:amino acid transport"/>
    <property type="evidence" value="ECO:0007669"/>
    <property type="project" value="UniProtKB-KW"/>
</dbReference>
<evidence type="ECO:0000256" key="9">
    <source>
        <dbReference type="SAM" id="Phobius"/>
    </source>
</evidence>